<dbReference type="OrthoDB" id="9788420at2"/>
<keyword evidence="4" id="KW-1185">Reference proteome</keyword>
<keyword evidence="1" id="KW-0472">Membrane</keyword>
<dbReference type="InParanoid" id="A0LFA1"/>
<evidence type="ECO:0000256" key="1">
    <source>
        <dbReference type="SAM" id="Phobius"/>
    </source>
</evidence>
<dbReference type="GO" id="GO:0005543">
    <property type="term" value="F:phospholipid binding"/>
    <property type="evidence" value="ECO:0007669"/>
    <property type="project" value="TreeGrafter"/>
</dbReference>
<dbReference type="KEGG" id="sfu:Sfum_0403"/>
<feature type="domain" description="Mce/MlaD" evidence="2">
    <location>
        <begin position="38"/>
        <end position="113"/>
    </location>
</feature>
<feature type="transmembrane region" description="Helical" evidence="1">
    <location>
        <begin position="12"/>
        <end position="34"/>
    </location>
</feature>
<dbReference type="PANTHER" id="PTHR33371">
    <property type="entry name" value="INTERMEMBRANE PHOSPHOLIPID TRANSPORT SYSTEM BINDING PROTEIN MLAD-RELATED"/>
    <property type="match status" value="1"/>
</dbReference>
<dbReference type="eggNOG" id="COG1463">
    <property type="taxonomic scope" value="Bacteria"/>
</dbReference>
<organism evidence="3 4">
    <name type="scientific">Syntrophobacter fumaroxidans (strain DSM 10017 / MPOB)</name>
    <dbReference type="NCBI Taxonomy" id="335543"/>
    <lineage>
        <taxon>Bacteria</taxon>
        <taxon>Pseudomonadati</taxon>
        <taxon>Thermodesulfobacteriota</taxon>
        <taxon>Syntrophobacteria</taxon>
        <taxon>Syntrophobacterales</taxon>
        <taxon>Syntrophobacteraceae</taxon>
        <taxon>Syntrophobacter</taxon>
    </lineage>
</organism>
<evidence type="ECO:0000259" key="2">
    <source>
        <dbReference type="Pfam" id="PF02470"/>
    </source>
</evidence>
<dbReference type="PANTHER" id="PTHR33371:SF4">
    <property type="entry name" value="INTERMEMBRANE PHOSPHOLIPID TRANSPORT SYSTEM BINDING PROTEIN MLAD"/>
    <property type="match status" value="1"/>
</dbReference>
<sequence>MYRPSLEITVGVFFILGVVCMAYLSLVVGGPGALGEPHYRVNALFNSITGLRRGAAVEIAGVRVGKVLDITLENNQARVVMAIRDGVRLSDDTVASIRTKGIIGEIFVKLIPGGSGRDIGPGDTLIETESAISIEELIGKYMFEKK</sequence>
<dbReference type="GO" id="GO:0005548">
    <property type="term" value="F:phospholipid transporter activity"/>
    <property type="evidence" value="ECO:0007669"/>
    <property type="project" value="TreeGrafter"/>
</dbReference>
<proteinExistence type="predicted"/>
<keyword evidence="1" id="KW-0812">Transmembrane</keyword>
<dbReference type="InterPro" id="IPR003399">
    <property type="entry name" value="Mce/MlaD"/>
</dbReference>
<dbReference type="InterPro" id="IPR052336">
    <property type="entry name" value="MlaD_Phospholipid_Transporter"/>
</dbReference>
<dbReference type="STRING" id="335543.Sfum_0403"/>
<dbReference type="HOGENOM" id="CLU_107027_1_1_7"/>
<gene>
    <name evidence="3" type="ordered locus">Sfum_0403</name>
</gene>
<dbReference type="Proteomes" id="UP000001784">
    <property type="component" value="Chromosome"/>
</dbReference>
<accession>A0LFA1</accession>
<reference evidence="3 4" key="1">
    <citation type="submission" date="2006-10" db="EMBL/GenBank/DDBJ databases">
        <title>Complete sequence of Syntrophobacter fumaroxidans MPOB.</title>
        <authorList>
            <consortium name="US DOE Joint Genome Institute"/>
            <person name="Copeland A."/>
            <person name="Lucas S."/>
            <person name="Lapidus A."/>
            <person name="Barry K."/>
            <person name="Detter J.C."/>
            <person name="Glavina del Rio T."/>
            <person name="Hammon N."/>
            <person name="Israni S."/>
            <person name="Pitluck S."/>
            <person name="Goltsman E.G."/>
            <person name="Martinez M."/>
            <person name="Schmutz J."/>
            <person name="Larimer F."/>
            <person name="Land M."/>
            <person name="Hauser L."/>
            <person name="Kyrpides N."/>
            <person name="Kim E."/>
            <person name="Boone D.R."/>
            <person name="Brockman F."/>
            <person name="Culley D."/>
            <person name="Ferry J."/>
            <person name="Gunsalus R."/>
            <person name="McInerney M.J."/>
            <person name="Morrison M."/>
            <person name="Plugge C."/>
            <person name="Rohlin L."/>
            <person name="Scholten J."/>
            <person name="Sieber J."/>
            <person name="Stams A.J.M."/>
            <person name="Worm P."/>
            <person name="Henstra A.M."/>
            <person name="Richardson P."/>
        </authorList>
    </citation>
    <scope>NUCLEOTIDE SEQUENCE [LARGE SCALE GENOMIC DNA]</scope>
    <source>
        <strain evidence="4">DSM 10017 / MPOB</strain>
    </source>
</reference>
<dbReference type="Pfam" id="PF02470">
    <property type="entry name" value="MlaD"/>
    <property type="match status" value="1"/>
</dbReference>
<evidence type="ECO:0000313" key="3">
    <source>
        <dbReference type="EMBL" id="ABK16103.1"/>
    </source>
</evidence>
<dbReference type="RefSeq" id="WP_011697276.1">
    <property type="nucleotide sequence ID" value="NC_008554.1"/>
</dbReference>
<name>A0LFA1_SYNFM</name>
<evidence type="ECO:0000313" key="4">
    <source>
        <dbReference type="Proteomes" id="UP000001784"/>
    </source>
</evidence>
<dbReference type="FunCoup" id="A0LFA1">
    <property type="interactions" value="126"/>
</dbReference>
<dbReference type="EMBL" id="CP000478">
    <property type="protein sequence ID" value="ABK16103.1"/>
    <property type="molecule type" value="Genomic_DNA"/>
</dbReference>
<dbReference type="AlphaFoldDB" id="A0LFA1"/>
<protein>
    <submittedName>
        <fullName evidence="3">Mammalian cell entry related domain protein</fullName>
    </submittedName>
</protein>
<keyword evidence="1" id="KW-1133">Transmembrane helix</keyword>